<evidence type="ECO:0000256" key="10">
    <source>
        <dbReference type="ARBA" id="ARBA00023288"/>
    </source>
</evidence>
<evidence type="ECO:0000256" key="3">
    <source>
        <dbReference type="ARBA" id="ARBA00022475"/>
    </source>
</evidence>
<dbReference type="KEGG" id="emc:129328377"/>
<dbReference type="InterPro" id="IPR046354">
    <property type="entry name" value="SPACA4/Bouncer"/>
</dbReference>
<evidence type="ECO:0000256" key="2">
    <source>
        <dbReference type="ARBA" id="ARBA00004613"/>
    </source>
</evidence>
<dbReference type="Pfam" id="PF00021">
    <property type="entry name" value="UPAR_LY6"/>
    <property type="match status" value="1"/>
</dbReference>
<comment type="subcellular location">
    <subcellularLocation>
        <location evidence="1">Cell membrane</location>
        <topology evidence="1">Lipid-anchor</topology>
        <topology evidence="1">GPI-anchor</topology>
    </subcellularLocation>
    <subcellularLocation>
        <location evidence="2">Secreted</location>
    </subcellularLocation>
</comment>
<dbReference type="SUPFAM" id="SSF57302">
    <property type="entry name" value="Snake toxin-like"/>
    <property type="match status" value="1"/>
</dbReference>
<evidence type="ECO:0000256" key="9">
    <source>
        <dbReference type="ARBA" id="ARBA00023180"/>
    </source>
</evidence>
<dbReference type="GeneID" id="129328377"/>
<organism evidence="13 14">
    <name type="scientific">Eublepharis macularius</name>
    <name type="common">Leopard gecko</name>
    <name type="synonym">Cyrtodactylus macularius</name>
    <dbReference type="NCBI Taxonomy" id="481883"/>
    <lineage>
        <taxon>Eukaryota</taxon>
        <taxon>Metazoa</taxon>
        <taxon>Chordata</taxon>
        <taxon>Craniata</taxon>
        <taxon>Vertebrata</taxon>
        <taxon>Euteleostomi</taxon>
        <taxon>Lepidosauria</taxon>
        <taxon>Squamata</taxon>
        <taxon>Bifurcata</taxon>
        <taxon>Gekkota</taxon>
        <taxon>Eublepharidae</taxon>
        <taxon>Eublepharinae</taxon>
        <taxon>Eublepharis</taxon>
    </lineage>
</organism>
<evidence type="ECO:0000256" key="8">
    <source>
        <dbReference type="ARBA" id="ARBA00023157"/>
    </source>
</evidence>
<evidence type="ECO:0000313" key="13">
    <source>
        <dbReference type="Proteomes" id="UP001190640"/>
    </source>
</evidence>
<keyword evidence="4" id="KW-0964">Secreted</keyword>
<evidence type="ECO:0000256" key="1">
    <source>
        <dbReference type="ARBA" id="ARBA00004609"/>
    </source>
</evidence>
<feature type="domain" description="UPAR/Ly6" evidence="12">
    <location>
        <begin position="92"/>
        <end position="170"/>
    </location>
</feature>
<gene>
    <name evidence="14" type="primary">LOC129328377</name>
</gene>
<dbReference type="InterPro" id="IPR016054">
    <property type="entry name" value="LY6_UPA_recep-like"/>
</dbReference>
<keyword evidence="3" id="KW-1003">Cell membrane</keyword>
<dbReference type="GO" id="GO:0035036">
    <property type="term" value="P:sperm-egg recognition"/>
    <property type="evidence" value="ECO:0007669"/>
    <property type="project" value="TreeGrafter"/>
</dbReference>
<dbReference type="Gene3D" id="2.10.60.10">
    <property type="entry name" value="CD59"/>
    <property type="match status" value="1"/>
</dbReference>
<name>A0AA97J9I8_EUBMA</name>
<dbReference type="PANTHER" id="PTHR47613:SF1">
    <property type="entry name" value="SPERM ACROSOME MEMBRANE-ASSOCIATED PROTEIN 4"/>
    <property type="match status" value="1"/>
</dbReference>
<evidence type="ECO:0000256" key="5">
    <source>
        <dbReference type="ARBA" id="ARBA00022622"/>
    </source>
</evidence>
<protein>
    <submittedName>
        <fullName evidence="14">Uncharacterized protein LOC129328377</fullName>
    </submittedName>
</protein>
<reference evidence="14" key="1">
    <citation type="submission" date="2025-08" db="UniProtKB">
        <authorList>
            <consortium name="RefSeq"/>
        </authorList>
    </citation>
    <scope>IDENTIFICATION</scope>
    <source>
        <tissue evidence="14">Blood</tissue>
    </source>
</reference>
<comment type="similarity">
    <text evidence="11">Belongs to the SPACA4/bouncer family.</text>
</comment>
<dbReference type="GO" id="GO:0005576">
    <property type="term" value="C:extracellular region"/>
    <property type="evidence" value="ECO:0007669"/>
    <property type="project" value="UniProtKB-SubCell"/>
</dbReference>
<keyword evidence="7" id="KW-0472">Membrane</keyword>
<proteinExistence type="inferred from homology"/>
<evidence type="ECO:0000313" key="14">
    <source>
        <dbReference type="RefSeq" id="XP_054833376.1"/>
    </source>
</evidence>
<evidence type="ECO:0000256" key="4">
    <source>
        <dbReference type="ARBA" id="ARBA00022525"/>
    </source>
</evidence>
<sequence length="209" mass="22870">MGDLSLDSRDTLPGSPYPTKSQAFVSWAFPNLGPHWIRGSISPGFQGSVTSPLLPTAALWIFEDMAKKAAAFLFLTVAFLQMALCQDTEKKKLRCYFCGYEQACTETSVLCQEGEKCSTMLGHSDYKVHESIFGKGCISAQKCGSQDKITYWRNPFRVTYSCCDSDYCNKEVFGAGHKGISGAGRTSLTTHLPWLFAATLLAALLACLS</sequence>
<dbReference type="RefSeq" id="XP_054833376.1">
    <property type="nucleotide sequence ID" value="XM_054977401.1"/>
</dbReference>
<keyword evidence="10" id="KW-0449">Lipoprotein</keyword>
<evidence type="ECO:0000256" key="7">
    <source>
        <dbReference type="ARBA" id="ARBA00023136"/>
    </source>
</evidence>
<evidence type="ECO:0000256" key="6">
    <source>
        <dbReference type="ARBA" id="ARBA00022729"/>
    </source>
</evidence>
<keyword evidence="8" id="KW-1015">Disulfide bond</keyword>
<keyword evidence="5" id="KW-0336">GPI-anchor</keyword>
<dbReference type="Proteomes" id="UP001190640">
    <property type="component" value="Chromosome 4"/>
</dbReference>
<dbReference type="GO" id="GO:0005886">
    <property type="term" value="C:plasma membrane"/>
    <property type="evidence" value="ECO:0007669"/>
    <property type="project" value="UniProtKB-SubCell"/>
</dbReference>
<keyword evidence="13" id="KW-1185">Reference proteome</keyword>
<accession>A0AA97J9I8</accession>
<dbReference type="InterPro" id="IPR045860">
    <property type="entry name" value="Snake_toxin-like_sf"/>
</dbReference>
<dbReference type="AlphaFoldDB" id="A0AA97J9I8"/>
<dbReference type="GO" id="GO:0098552">
    <property type="term" value="C:side of membrane"/>
    <property type="evidence" value="ECO:0007669"/>
    <property type="project" value="UniProtKB-KW"/>
</dbReference>
<dbReference type="PANTHER" id="PTHR47613">
    <property type="entry name" value="SPERM ACROSOME MEMBRANE-ASSOCIATED PROTEIN 4"/>
    <property type="match status" value="1"/>
</dbReference>
<keyword evidence="6" id="KW-0732">Signal</keyword>
<keyword evidence="9" id="KW-0325">Glycoprotein</keyword>
<evidence type="ECO:0000256" key="11">
    <source>
        <dbReference type="ARBA" id="ARBA00029446"/>
    </source>
</evidence>
<evidence type="ECO:0000259" key="12">
    <source>
        <dbReference type="Pfam" id="PF00021"/>
    </source>
</evidence>